<dbReference type="Proteomes" id="UP001154282">
    <property type="component" value="Unassembled WGS sequence"/>
</dbReference>
<dbReference type="EMBL" id="CAMGYJ010000008">
    <property type="protein sequence ID" value="CAI0462448.1"/>
    <property type="molecule type" value="Genomic_DNA"/>
</dbReference>
<dbReference type="InterPro" id="IPR004045">
    <property type="entry name" value="Glutathione_S-Trfase_N"/>
</dbReference>
<reference evidence="2" key="1">
    <citation type="submission" date="2022-08" db="EMBL/GenBank/DDBJ databases">
        <authorList>
            <person name="Gutierrez-Valencia J."/>
        </authorList>
    </citation>
    <scope>NUCLEOTIDE SEQUENCE</scope>
</reference>
<feature type="domain" description="GST N-terminal" evidence="1">
    <location>
        <begin position="68"/>
        <end position="103"/>
    </location>
</feature>
<dbReference type="GO" id="GO:0004364">
    <property type="term" value="F:glutathione transferase activity"/>
    <property type="evidence" value="ECO:0007669"/>
    <property type="project" value="InterPro"/>
</dbReference>
<organism evidence="2 3">
    <name type="scientific">Linum tenue</name>
    <dbReference type="NCBI Taxonomy" id="586396"/>
    <lineage>
        <taxon>Eukaryota</taxon>
        <taxon>Viridiplantae</taxon>
        <taxon>Streptophyta</taxon>
        <taxon>Embryophyta</taxon>
        <taxon>Tracheophyta</taxon>
        <taxon>Spermatophyta</taxon>
        <taxon>Magnoliopsida</taxon>
        <taxon>eudicotyledons</taxon>
        <taxon>Gunneridae</taxon>
        <taxon>Pentapetalae</taxon>
        <taxon>rosids</taxon>
        <taxon>fabids</taxon>
        <taxon>Malpighiales</taxon>
        <taxon>Linaceae</taxon>
        <taxon>Linum</taxon>
    </lineage>
</organism>
<dbReference type="PANTHER" id="PTHR44328:SF6">
    <property type="entry name" value="GLUTATHIONE S-TRANSFERASE L1-RELATED"/>
    <property type="match status" value="1"/>
</dbReference>
<gene>
    <name evidence="2" type="ORF">LITE_LOCUS35361</name>
</gene>
<evidence type="ECO:0000259" key="1">
    <source>
        <dbReference type="Pfam" id="PF13417"/>
    </source>
</evidence>
<dbReference type="Pfam" id="PF13417">
    <property type="entry name" value="GST_N_3"/>
    <property type="match status" value="1"/>
</dbReference>
<accession>A0AAV0NUL9</accession>
<evidence type="ECO:0000313" key="3">
    <source>
        <dbReference type="Proteomes" id="UP001154282"/>
    </source>
</evidence>
<dbReference type="PANTHER" id="PTHR44328">
    <property type="entry name" value="GLUTATHIONE S-TRANSFERASE L1"/>
    <property type="match status" value="1"/>
</dbReference>
<name>A0AAV0NUL9_9ROSI</name>
<keyword evidence="3" id="KW-1185">Reference proteome</keyword>
<comment type="caution">
    <text evidence="2">The sequence shown here is derived from an EMBL/GenBank/DDBJ whole genome shotgun (WGS) entry which is preliminary data.</text>
</comment>
<dbReference type="InterPro" id="IPR044629">
    <property type="entry name" value="GSTL1/2/3"/>
</dbReference>
<evidence type="ECO:0000313" key="2">
    <source>
        <dbReference type="EMBL" id="CAI0462448.1"/>
    </source>
</evidence>
<dbReference type="AlphaFoldDB" id="A0AAV0NUL9"/>
<proteinExistence type="predicted"/>
<protein>
    <recommendedName>
        <fullName evidence="1">GST N-terminal domain-containing protein</fullName>
    </recommendedName>
</protein>
<sequence length="115" mass="13162">MRRFWIQWHGLRSISSFLESMTPDISRQSEVKDSVVDIVGALVWILQYKSQAVVKSLKLNVLKLTRNIQDLKDNMVPSVEHNGKIMGEILDLIKYLYSNFEGPSLIPNDDVTDNA</sequence>